<dbReference type="CDD" id="cd00167">
    <property type="entry name" value="SANT"/>
    <property type="match status" value="1"/>
</dbReference>
<dbReference type="InterPro" id="IPR021777">
    <property type="entry name" value="SANBR_BTB"/>
</dbReference>
<comment type="subcellular location">
    <subcellularLocation>
        <location evidence="1">Peroxisome membrane</location>
        <topology evidence="1">Multi-pass membrane protein</topology>
    </subcellularLocation>
</comment>
<keyword evidence="8" id="KW-0811">Translocation</keyword>
<dbReference type="PANTHER" id="PTHR20946:SF0">
    <property type="entry name" value="SANT AND BTB DOMAIN REGULATOR OF CLASS SWITCH RECOMBINATION"/>
    <property type="match status" value="1"/>
</dbReference>
<feature type="compositionally biased region" description="Acidic residues" evidence="16">
    <location>
        <begin position="968"/>
        <end position="989"/>
    </location>
</feature>
<evidence type="ECO:0000256" key="14">
    <source>
        <dbReference type="ARBA" id="ARBA00063917"/>
    </source>
</evidence>
<proteinExistence type="inferred from homology"/>
<feature type="compositionally biased region" description="Basic residues" evidence="16">
    <location>
        <begin position="994"/>
        <end position="1007"/>
    </location>
</feature>
<comment type="subunit">
    <text evidence="14">Interacts (via SH3 domain) with PEX14 (via SH3-binding motif); forming the PEX13-PEX14 docking complex. Interacts with PEX19.</text>
</comment>
<dbReference type="InterPro" id="IPR045902">
    <property type="entry name" value="SANBR-like"/>
</dbReference>
<feature type="region of interest" description="Disordered" evidence="16">
    <location>
        <begin position="515"/>
        <end position="561"/>
    </location>
</feature>
<dbReference type="InterPro" id="IPR001452">
    <property type="entry name" value="SH3_domain"/>
</dbReference>
<feature type="domain" description="SH3" evidence="17">
    <location>
        <begin position="250"/>
        <end position="314"/>
    </location>
</feature>
<protein>
    <recommendedName>
        <fullName evidence="12">Peroxisomal membrane protein PEX13</fullName>
    </recommendedName>
    <alternativeName>
        <fullName evidence="11">Peroxin-13</fullName>
    </alternativeName>
</protein>
<dbReference type="AlphaFoldDB" id="A0AA88LTU1"/>
<evidence type="ECO:0000256" key="3">
    <source>
        <dbReference type="ARBA" id="ARBA00022443"/>
    </source>
</evidence>
<feature type="compositionally biased region" description="Basic and acidic residues" evidence="16">
    <location>
        <begin position="1016"/>
        <end position="1026"/>
    </location>
</feature>
<evidence type="ECO:0000256" key="11">
    <source>
        <dbReference type="ARBA" id="ARBA00029693"/>
    </source>
</evidence>
<keyword evidence="4" id="KW-0813">Transport</keyword>
<evidence type="ECO:0000256" key="15">
    <source>
        <dbReference type="PROSITE-ProRule" id="PRU00192"/>
    </source>
</evidence>
<feature type="region of interest" description="Disordered" evidence="16">
    <location>
        <begin position="968"/>
        <end position="1059"/>
    </location>
</feature>
<feature type="compositionally biased region" description="Polar residues" evidence="16">
    <location>
        <begin position="351"/>
        <end position="360"/>
    </location>
</feature>
<evidence type="ECO:0000313" key="18">
    <source>
        <dbReference type="EMBL" id="KAK2823938.1"/>
    </source>
</evidence>
<dbReference type="FunFam" id="2.30.30.40:FF:000109">
    <property type="entry name" value="Peroxisomal biogenesis factor 13"/>
    <property type="match status" value="1"/>
</dbReference>
<feature type="compositionally biased region" description="Basic and acidic residues" evidence="16">
    <location>
        <begin position="1073"/>
        <end position="1087"/>
    </location>
</feature>
<feature type="compositionally biased region" description="Polar residues" evidence="16">
    <location>
        <begin position="1027"/>
        <end position="1038"/>
    </location>
</feature>
<keyword evidence="19" id="KW-1185">Reference proteome</keyword>
<evidence type="ECO:0000256" key="1">
    <source>
        <dbReference type="ARBA" id="ARBA00004585"/>
    </source>
</evidence>
<dbReference type="InterPro" id="IPR036028">
    <property type="entry name" value="SH3-like_dom_sf"/>
</dbReference>
<keyword evidence="9" id="KW-0472">Membrane</keyword>
<keyword evidence="5" id="KW-0812">Transmembrane</keyword>
<comment type="caution">
    <text evidence="18">The sequence shown here is derived from an EMBL/GenBank/DDBJ whole genome shotgun (WGS) entry which is preliminary data.</text>
</comment>
<feature type="region of interest" description="Disordered" evidence="16">
    <location>
        <begin position="344"/>
        <end position="363"/>
    </location>
</feature>
<dbReference type="EMBL" id="JAUPFM010000017">
    <property type="protein sequence ID" value="KAK2823938.1"/>
    <property type="molecule type" value="Genomic_DNA"/>
</dbReference>
<keyword evidence="3 15" id="KW-0728">SH3 domain</keyword>
<feature type="compositionally biased region" description="Basic and acidic residues" evidence="16">
    <location>
        <begin position="538"/>
        <end position="556"/>
    </location>
</feature>
<comment type="function">
    <text evidence="13">Component of the PEX13-PEX14 docking complex, a translocon channel that specifically mediates the import of peroxisomal cargo proteins bound to PEX5 receptor. The PEX13-PEX14 docking complex forms a large import pore which can be opened to a diameter of about 9 nm. Mechanistically, PEX5 receptor along with cargo proteins associates with the PEX14 subunit of the PEX13-PEX14 docking complex in the cytosol, leading to the insertion of the receptor into the organelle membrane with the concomitant translocation of the cargo into the peroxisome matrix. Involved in the import of PTS1- and PTS2-type containing proteins.</text>
</comment>
<feature type="region of interest" description="Disordered" evidence="16">
    <location>
        <begin position="1073"/>
        <end position="1126"/>
    </location>
</feature>
<dbReference type="CDD" id="cd14733">
    <property type="entry name" value="BACK"/>
    <property type="match status" value="1"/>
</dbReference>
<evidence type="ECO:0000256" key="16">
    <source>
        <dbReference type="SAM" id="MobiDB-lite"/>
    </source>
</evidence>
<dbReference type="Pfam" id="PF11822">
    <property type="entry name" value="BTB_SANBR"/>
    <property type="match status" value="1"/>
</dbReference>
<evidence type="ECO:0000256" key="4">
    <source>
        <dbReference type="ARBA" id="ARBA00022448"/>
    </source>
</evidence>
<evidence type="ECO:0000313" key="19">
    <source>
        <dbReference type="Proteomes" id="UP001187415"/>
    </source>
</evidence>
<dbReference type="Gene3D" id="3.30.710.10">
    <property type="entry name" value="Potassium Channel Kv1.1, Chain A"/>
    <property type="match status" value="1"/>
</dbReference>
<evidence type="ECO:0000256" key="7">
    <source>
        <dbReference type="ARBA" id="ARBA00022989"/>
    </source>
</evidence>
<dbReference type="InterPro" id="IPR011333">
    <property type="entry name" value="SKP1/BTB/POZ_sf"/>
</dbReference>
<evidence type="ECO:0000259" key="17">
    <source>
        <dbReference type="PROSITE" id="PS50002"/>
    </source>
</evidence>
<comment type="similarity">
    <text evidence="2">Belongs to the peroxin-13 family.</text>
</comment>
<evidence type="ECO:0000256" key="10">
    <source>
        <dbReference type="ARBA" id="ARBA00023140"/>
    </source>
</evidence>
<dbReference type="InterPro" id="IPR007223">
    <property type="entry name" value="Peroxin-13_N"/>
</dbReference>
<keyword evidence="10" id="KW-0576">Peroxisome</keyword>
<sequence length="1126" mass="126228">MTGPLNYRYTDFLPAAPSSTPAGPLTRVVPPVPPRPIQQSYRPSYSSFTSSYSPYGSSIYGGYSPYNYGGAYGLGGYNRLPLTEDVAPSRFVQQAEESSRGAFQSIESIVQAFASVSMMLDATFSAVYNSFRAVLDVANHLTRLRAHLTRVLSAFALVRTLRYLYRRLQRLLGRRSDAEVEDLWADSASDALATSTSRGCGAGMEDHTVKSWPIFLFFAVVLGGPYLIWKLLSSSPGSEEHATNWASGEDDHVVARAEYDFSAASEEEISLRVGDMINLAPKEQQPRVRGWLLASLDGQSTGLVPANYVKILGKRRGRKHTEIERLAQVQQENIQATHTALAIQPQPQPPSAQGLNQGLGSASNSASSEELLESRVLALAEAAVSRWRKSAASSWSTHHDITQAPATTRRRPRTTLTSEMSRFCSDNNNFPYDNNILVLDMVLGSLWGVPQAINWDNVAKLVPGFTAKECARRFEELKSTGGFPHLDNQCNALTQGGTSPTDGLSMLLETGQVVETESSQNTNKVIGSKSASSGRPGAVDKKEKRVSIEEDDKPQKPQDPNMVIHVCDETKNLKQDFTCPRDLLVKEMRYFAEYLSVDPQRWEEVDISVHCDVQIFDWLMNYVRRNSAGEGNKDKPRLEPSNVISILISSEFLKMDTLVEECIQYCHKHMSAIVATPCNMNCINSNLATSIAELFNHNEADDIRDKKDKFKSKLFQKKIECLFDPNYQNRDSPGNASTIYRCGLCLKVLTKDTERRISCVPGKINIDGRGEIVYTHTRQKSWDVHEYISGLYEELKSWVLVYWRIWGTINYLTCSRCQQVFLCAELTHCKYHPESVLYLGLGAEKGWHGAGIYPCCNQRVLRFDPSGIPKGCKMRDHIVNVPDEENCDAATLAQSRVLDDLLLHRDTVCVSNTPPGDGAEESPPGAEKLQDCDVLLEPTLLRPLRGDGSTFSLLKNWSLQLRQQSLLSEDEEYTTGSEVTEDEVGDEEELSKKQAAKKAKKAHRPLKKQMSSPNFQRKDKPEKSQSRDNTPFTVSVQKSKWDSSRSLRYNQDAQREEDQRRMVEIFGYLTRMRFGDQEQSKSKDNKEPAGGIYARLEAQFKSTSQARQSLEKTPRSKTRYAQIRTT</sequence>
<reference evidence="18" key="1">
    <citation type="submission" date="2023-07" db="EMBL/GenBank/DDBJ databases">
        <title>Chromosome-level Genome Assembly of Striped Snakehead (Channa striata).</title>
        <authorList>
            <person name="Liu H."/>
        </authorList>
    </citation>
    <scope>NUCLEOTIDE SEQUENCE</scope>
    <source>
        <strain evidence="18">Gz</strain>
        <tissue evidence="18">Muscle</tissue>
    </source>
</reference>
<keyword evidence="7" id="KW-1133">Transmembrane helix</keyword>
<organism evidence="18 19">
    <name type="scientific">Channa striata</name>
    <name type="common">Snakehead murrel</name>
    <name type="synonym">Ophicephalus striatus</name>
    <dbReference type="NCBI Taxonomy" id="64152"/>
    <lineage>
        <taxon>Eukaryota</taxon>
        <taxon>Metazoa</taxon>
        <taxon>Chordata</taxon>
        <taxon>Craniata</taxon>
        <taxon>Vertebrata</taxon>
        <taxon>Euteleostomi</taxon>
        <taxon>Actinopterygii</taxon>
        <taxon>Neopterygii</taxon>
        <taxon>Teleostei</taxon>
        <taxon>Neoteleostei</taxon>
        <taxon>Acanthomorphata</taxon>
        <taxon>Anabantaria</taxon>
        <taxon>Anabantiformes</taxon>
        <taxon>Channoidei</taxon>
        <taxon>Channidae</taxon>
        <taxon>Channa</taxon>
    </lineage>
</organism>
<dbReference type="PROSITE" id="PS50002">
    <property type="entry name" value="SH3"/>
    <property type="match status" value="1"/>
</dbReference>
<evidence type="ECO:0000256" key="13">
    <source>
        <dbReference type="ARBA" id="ARBA00056165"/>
    </source>
</evidence>
<gene>
    <name evidence="18" type="ORF">Q5P01_021113</name>
</gene>
<evidence type="ECO:0000256" key="8">
    <source>
        <dbReference type="ARBA" id="ARBA00023010"/>
    </source>
</evidence>
<feature type="compositionally biased region" description="Polar residues" evidence="16">
    <location>
        <begin position="515"/>
        <end position="533"/>
    </location>
</feature>
<dbReference type="Proteomes" id="UP001187415">
    <property type="component" value="Unassembled WGS sequence"/>
</dbReference>
<dbReference type="GO" id="GO:0016560">
    <property type="term" value="P:protein import into peroxisome matrix, docking"/>
    <property type="evidence" value="ECO:0007669"/>
    <property type="project" value="InterPro"/>
</dbReference>
<evidence type="ECO:0000256" key="2">
    <source>
        <dbReference type="ARBA" id="ARBA00006033"/>
    </source>
</evidence>
<dbReference type="Pfam" id="PF04088">
    <property type="entry name" value="Peroxin-13_N"/>
    <property type="match status" value="1"/>
</dbReference>
<dbReference type="Gene3D" id="2.30.30.40">
    <property type="entry name" value="SH3 Domains"/>
    <property type="match status" value="1"/>
</dbReference>
<dbReference type="SUPFAM" id="SSF50044">
    <property type="entry name" value="SH3-domain"/>
    <property type="match status" value="1"/>
</dbReference>
<dbReference type="SMART" id="SM00326">
    <property type="entry name" value="SH3"/>
    <property type="match status" value="1"/>
</dbReference>
<dbReference type="Pfam" id="PF14604">
    <property type="entry name" value="SH3_9"/>
    <property type="match status" value="1"/>
</dbReference>
<evidence type="ECO:0000256" key="12">
    <source>
        <dbReference type="ARBA" id="ARBA00034535"/>
    </source>
</evidence>
<dbReference type="CDD" id="cd11864">
    <property type="entry name" value="SH3_PEX13_eumet"/>
    <property type="match status" value="1"/>
</dbReference>
<evidence type="ECO:0000256" key="9">
    <source>
        <dbReference type="ARBA" id="ARBA00023136"/>
    </source>
</evidence>
<evidence type="ECO:0000256" key="6">
    <source>
        <dbReference type="ARBA" id="ARBA00022927"/>
    </source>
</evidence>
<accession>A0AA88LTU1</accession>
<dbReference type="GO" id="GO:0005778">
    <property type="term" value="C:peroxisomal membrane"/>
    <property type="evidence" value="ECO:0007669"/>
    <property type="project" value="UniProtKB-SubCell"/>
</dbReference>
<evidence type="ECO:0000256" key="5">
    <source>
        <dbReference type="ARBA" id="ARBA00022692"/>
    </source>
</evidence>
<keyword evidence="6" id="KW-0653">Protein transport</keyword>
<dbReference type="InterPro" id="IPR001005">
    <property type="entry name" value="SANT/Myb"/>
</dbReference>
<dbReference type="PANTHER" id="PTHR20946">
    <property type="entry name" value="SANT AND BTB DOMAIN REGULATOR OF CLASS SWITCH RECOMBINATION"/>
    <property type="match status" value="1"/>
</dbReference>
<name>A0AA88LTU1_CHASR</name>